<feature type="domain" description="PAC" evidence="8">
    <location>
        <begin position="849"/>
        <end position="902"/>
    </location>
</feature>
<evidence type="ECO:0000256" key="3">
    <source>
        <dbReference type="ARBA" id="ARBA00022553"/>
    </source>
</evidence>
<evidence type="ECO:0000259" key="8">
    <source>
        <dbReference type="PROSITE" id="PS50113"/>
    </source>
</evidence>
<protein>
    <recommendedName>
        <fullName evidence="2">histidine kinase</fullName>
        <ecNumber evidence="2">2.7.13.3</ecNumber>
    </recommendedName>
</protein>
<evidence type="ECO:0000259" key="7">
    <source>
        <dbReference type="PROSITE" id="PS50112"/>
    </source>
</evidence>
<dbReference type="Gene3D" id="3.30.450.20">
    <property type="entry name" value="PAS domain"/>
    <property type="match status" value="7"/>
</dbReference>
<dbReference type="NCBIfam" id="TIGR00229">
    <property type="entry name" value="sensory_box"/>
    <property type="match status" value="4"/>
</dbReference>
<dbReference type="SUPFAM" id="SSF47384">
    <property type="entry name" value="Homodimeric domain of signal transducing histidine kinase"/>
    <property type="match status" value="1"/>
</dbReference>
<evidence type="ECO:0000313" key="9">
    <source>
        <dbReference type="EMBL" id="GAA4306184.1"/>
    </source>
</evidence>
<evidence type="ECO:0000256" key="2">
    <source>
        <dbReference type="ARBA" id="ARBA00012438"/>
    </source>
</evidence>
<feature type="domain" description="PAS" evidence="7">
    <location>
        <begin position="255"/>
        <end position="327"/>
    </location>
</feature>
<dbReference type="InterPro" id="IPR052162">
    <property type="entry name" value="Sensor_kinase/Photoreceptor"/>
</dbReference>
<dbReference type="Pfam" id="PF02518">
    <property type="entry name" value="HATPase_c"/>
    <property type="match status" value="1"/>
</dbReference>
<dbReference type="InterPro" id="IPR000700">
    <property type="entry name" value="PAS-assoc_C"/>
</dbReference>
<evidence type="ECO:0000256" key="1">
    <source>
        <dbReference type="ARBA" id="ARBA00000085"/>
    </source>
</evidence>
<dbReference type="Pfam" id="PF08447">
    <property type="entry name" value="PAS_3"/>
    <property type="match status" value="5"/>
</dbReference>
<dbReference type="PROSITE" id="PS50112">
    <property type="entry name" value="PAS"/>
    <property type="match status" value="3"/>
</dbReference>
<keyword evidence="5" id="KW-0418">Kinase</keyword>
<dbReference type="PANTHER" id="PTHR43304:SF1">
    <property type="entry name" value="PAC DOMAIN-CONTAINING PROTEIN"/>
    <property type="match status" value="1"/>
</dbReference>
<gene>
    <name evidence="9" type="ORF">GCM10023183_21130</name>
</gene>
<dbReference type="InterPro" id="IPR004358">
    <property type="entry name" value="Sig_transdc_His_kin-like_C"/>
</dbReference>
<dbReference type="SMART" id="SM00387">
    <property type="entry name" value="HATPase_c"/>
    <property type="match status" value="1"/>
</dbReference>
<dbReference type="PRINTS" id="PR00344">
    <property type="entry name" value="BCTRLSENSOR"/>
</dbReference>
<dbReference type="InterPro" id="IPR036890">
    <property type="entry name" value="HATPase_C_sf"/>
</dbReference>
<sequence length="1135" mass="131594">MPGLHLILSPTLIILEASDAYLAHTFKTRAILGQYLFDVFPDNPNNRAANGAHNLKQSLAYTLQHKVPHTMEVQRYDVLNQDKFEEKYWQPLNAPVLSDTGEVLYLIHTVQDITDQQLQKIEQEITRDNMTAMLEASAGVSWEYDMHSDKLFWGKNFEQFFGYPVNKEGESPAQWDARVHPTDLPQIKASFAKTLENKEKVWTGKYRFLKADDTYSPVVNHTFILYHPEGKPYRMLGTLLNIEGVHRAEQLAKENLERFELLAKATNDVIWDWNLETNYVWWNDGFKVTFGYKQEDIEHDANSWYGRIHPEDVERVVESIHHVIDSETGTNWQDEYRFRKADGSYADVFDRGIISRNKAGKPVRMIGAMLDITEKNKYAADIKASEEHFRALLEGIPEIAWVSRADGQIYYYNRAWFTYTGTTSTEQRWQDIIHPEDIESTNQIWAQALATGKEYVNEARLRRASDGQYRWFSIKATPLRSDNGSILAWIGVNTDIQEQKNIQQKLKERDEYVQRMLAQSPVQFAVLKGPSWIIDFATPQFKQLVGQRDLVGKTFKSVLPELKSQGYFEIIENVYTSGKTYFGNESAAFLDRHGNGQLELGYFNFVYQPLFDDQQQVEGILILIVEVTEQVLVRQEAEQLAQDLKISHERTLNLLEALPHMTFTTKPNGEVDYYSPKWYDGYLGTNFESLQGWGWQNFLHPDDLERTTTQWINSLETGHEFEIENRWKSKEDGQYRWFLIRGVPVRDSEGNITQWVGTHTYLEDQKRTLLALEESTKNFQFLADSMPQLVWTTDANGYHDYFNQQWVEYTGYDVEASKGTQMWNNLLHPEDQARAEARWHQSLTTGEPYEIEYRFKRAADGEWRWFLGRALPQRNPQGEIVKWFGTCTEIEDQKRNEALMEQTNQELMNINEDLDSFVYTASHDLKLPIINMARIFEELTKSATFQDPDANLLIGMFNKSLTQIQGTIHDLAEIVKVQKNIDSHQEKVVLTDLVEEVKLSIQDLLQKNNAKVTTHLEEAPSLLFSRVNLKSILYNLVSNAVKYRSPQRTPEVMITSAHEEGFLVLTVQDNGMGIDLEKHSVKLFQMFKRFHNHVDGSGLGLYIVNRIMQKNGGRIEVQSQVGQGTTFTLYFKEDL</sequence>
<dbReference type="Proteomes" id="UP001501844">
    <property type="component" value="Unassembled WGS sequence"/>
</dbReference>
<feature type="domain" description="PAS" evidence="7">
    <location>
        <begin position="775"/>
        <end position="846"/>
    </location>
</feature>
<dbReference type="InterPro" id="IPR035965">
    <property type="entry name" value="PAS-like_dom_sf"/>
</dbReference>
<feature type="domain" description="PAC" evidence="8">
    <location>
        <begin position="455"/>
        <end position="508"/>
    </location>
</feature>
<dbReference type="SUPFAM" id="SSF55785">
    <property type="entry name" value="PYP-like sensor domain (PAS domain)"/>
    <property type="match status" value="6"/>
</dbReference>
<dbReference type="PROSITE" id="PS50109">
    <property type="entry name" value="HIS_KIN"/>
    <property type="match status" value="1"/>
</dbReference>
<dbReference type="SMART" id="SM00091">
    <property type="entry name" value="PAS"/>
    <property type="match status" value="6"/>
</dbReference>
<proteinExistence type="predicted"/>
<dbReference type="CDD" id="cd00130">
    <property type="entry name" value="PAS"/>
    <property type="match status" value="5"/>
</dbReference>
<keyword evidence="3" id="KW-0597">Phosphoprotein</keyword>
<evidence type="ECO:0000259" key="6">
    <source>
        <dbReference type="PROSITE" id="PS50109"/>
    </source>
</evidence>
<dbReference type="PROSITE" id="PS50113">
    <property type="entry name" value="PAC"/>
    <property type="match status" value="4"/>
</dbReference>
<dbReference type="InterPro" id="IPR013656">
    <property type="entry name" value="PAS_4"/>
</dbReference>
<dbReference type="Pfam" id="PF13426">
    <property type="entry name" value="PAS_9"/>
    <property type="match status" value="1"/>
</dbReference>
<dbReference type="Gene3D" id="3.30.565.10">
    <property type="entry name" value="Histidine kinase-like ATPase, C-terminal domain"/>
    <property type="match status" value="1"/>
</dbReference>
<dbReference type="InterPro" id="IPR001610">
    <property type="entry name" value="PAC"/>
</dbReference>
<reference evidence="10" key="1">
    <citation type="journal article" date="2019" name="Int. J. Syst. Evol. Microbiol.">
        <title>The Global Catalogue of Microorganisms (GCM) 10K type strain sequencing project: providing services to taxonomists for standard genome sequencing and annotation.</title>
        <authorList>
            <consortium name="The Broad Institute Genomics Platform"/>
            <consortium name="The Broad Institute Genome Sequencing Center for Infectious Disease"/>
            <person name="Wu L."/>
            <person name="Ma J."/>
        </authorList>
    </citation>
    <scope>NUCLEOTIDE SEQUENCE [LARGE SCALE GENOMIC DNA]</scope>
    <source>
        <strain evidence="10">JCM 17917</strain>
    </source>
</reference>
<dbReference type="EMBL" id="BAABGX010000002">
    <property type="protein sequence ID" value="GAA4306184.1"/>
    <property type="molecule type" value="Genomic_DNA"/>
</dbReference>
<comment type="catalytic activity">
    <reaction evidence="1">
        <text>ATP + protein L-histidine = ADP + protein N-phospho-L-histidine.</text>
        <dbReference type="EC" id="2.7.13.3"/>
    </reaction>
</comment>
<dbReference type="Pfam" id="PF08448">
    <property type="entry name" value="PAS_4"/>
    <property type="match status" value="1"/>
</dbReference>
<feature type="domain" description="PAS" evidence="7">
    <location>
        <begin position="385"/>
        <end position="426"/>
    </location>
</feature>
<accession>A0ABP8FKY4</accession>
<comment type="caution">
    <text evidence="9">The sequence shown here is derived from an EMBL/GenBank/DDBJ whole genome shotgun (WGS) entry which is preliminary data.</text>
</comment>
<evidence type="ECO:0000256" key="5">
    <source>
        <dbReference type="ARBA" id="ARBA00022777"/>
    </source>
</evidence>
<dbReference type="InterPro" id="IPR036097">
    <property type="entry name" value="HisK_dim/P_sf"/>
</dbReference>
<dbReference type="SMART" id="SM00086">
    <property type="entry name" value="PAC"/>
    <property type="match status" value="7"/>
</dbReference>
<evidence type="ECO:0000313" key="10">
    <source>
        <dbReference type="Proteomes" id="UP001501844"/>
    </source>
</evidence>
<organism evidence="9 10">
    <name type="scientific">Nibribacter koreensis</name>
    <dbReference type="NCBI Taxonomy" id="1084519"/>
    <lineage>
        <taxon>Bacteria</taxon>
        <taxon>Pseudomonadati</taxon>
        <taxon>Bacteroidota</taxon>
        <taxon>Cytophagia</taxon>
        <taxon>Cytophagales</taxon>
        <taxon>Hymenobacteraceae</taxon>
        <taxon>Nibribacter</taxon>
    </lineage>
</organism>
<keyword evidence="10" id="KW-1185">Reference proteome</keyword>
<dbReference type="InterPro" id="IPR013655">
    <property type="entry name" value="PAS_fold_3"/>
</dbReference>
<name>A0ABP8FKY4_9BACT</name>
<feature type="domain" description="Histidine kinase" evidence="6">
    <location>
        <begin position="920"/>
        <end position="1135"/>
    </location>
</feature>
<dbReference type="InterPro" id="IPR005467">
    <property type="entry name" value="His_kinase_dom"/>
</dbReference>
<dbReference type="InterPro" id="IPR000014">
    <property type="entry name" value="PAS"/>
</dbReference>
<dbReference type="PANTHER" id="PTHR43304">
    <property type="entry name" value="PHYTOCHROME-LIKE PROTEIN CPH1"/>
    <property type="match status" value="1"/>
</dbReference>
<dbReference type="EC" id="2.7.13.3" evidence="2"/>
<keyword evidence="4" id="KW-0808">Transferase</keyword>
<evidence type="ECO:0000256" key="4">
    <source>
        <dbReference type="ARBA" id="ARBA00022679"/>
    </source>
</evidence>
<dbReference type="InterPro" id="IPR003594">
    <property type="entry name" value="HATPase_dom"/>
</dbReference>
<dbReference type="SUPFAM" id="SSF55874">
    <property type="entry name" value="ATPase domain of HSP90 chaperone/DNA topoisomerase II/histidine kinase"/>
    <property type="match status" value="1"/>
</dbReference>
<feature type="domain" description="PAC" evidence="8">
    <location>
        <begin position="721"/>
        <end position="774"/>
    </location>
</feature>
<feature type="domain" description="PAC" evidence="8">
    <location>
        <begin position="332"/>
        <end position="384"/>
    </location>
</feature>